<evidence type="ECO:0000313" key="4">
    <source>
        <dbReference type="Proteomes" id="UP001285441"/>
    </source>
</evidence>
<evidence type="ECO:0000256" key="2">
    <source>
        <dbReference type="SAM" id="Phobius"/>
    </source>
</evidence>
<reference evidence="3" key="2">
    <citation type="submission" date="2023-06" db="EMBL/GenBank/DDBJ databases">
        <authorList>
            <consortium name="Lawrence Berkeley National Laboratory"/>
            <person name="Haridas S."/>
            <person name="Hensen N."/>
            <person name="Bonometti L."/>
            <person name="Westerberg I."/>
            <person name="Brannstrom I.O."/>
            <person name="Guillou S."/>
            <person name="Cros-Aarteil S."/>
            <person name="Calhoun S."/>
            <person name="Kuo A."/>
            <person name="Mondo S."/>
            <person name="Pangilinan J."/>
            <person name="Riley R."/>
            <person name="LaButti K."/>
            <person name="Andreopoulos B."/>
            <person name="Lipzen A."/>
            <person name="Chen C."/>
            <person name="Yanf M."/>
            <person name="Daum C."/>
            <person name="Ng V."/>
            <person name="Clum A."/>
            <person name="Steindorff A."/>
            <person name="Ohm R."/>
            <person name="Martin F."/>
            <person name="Silar P."/>
            <person name="Natvig D."/>
            <person name="Lalanne C."/>
            <person name="Gautier V."/>
            <person name="Ament-velasquez S.L."/>
            <person name="Kruys A."/>
            <person name="Hutchinson M.I."/>
            <person name="Powell A.J."/>
            <person name="Barry K."/>
            <person name="Miller A.N."/>
            <person name="Grigoriev I.V."/>
            <person name="Debuchy R."/>
            <person name="Gladieux P."/>
            <person name="Thoren M.H."/>
            <person name="Johannesson H."/>
        </authorList>
    </citation>
    <scope>NUCLEOTIDE SEQUENCE</scope>
    <source>
        <strain evidence="3">CBS 232.78</strain>
    </source>
</reference>
<proteinExistence type="predicted"/>
<dbReference type="Proteomes" id="UP001285441">
    <property type="component" value="Unassembled WGS sequence"/>
</dbReference>
<evidence type="ECO:0000313" key="3">
    <source>
        <dbReference type="EMBL" id="KAK3375359.1"/>
    </source>
</evidence>
<feature type="transmembrane region" description="Helical" evidence="2">
    <location>
        <begin position="97"/>
        <end position="117"/>
    </location>
</feature>
<dbReference type="InterPro" id="IPR035213">
    <property type="entry name" value="DUF5321"/>
</dbReference>
<dbReference type="AlphaFoldDB" id="A0AAE0NAE8"/>
<keyword evidence="4" id="KW-1185">Reference proteome</keyword>
<sequence>MASRVALRRCVLAPTDRITLSYASGTPYISSSSSRSSRASAASAAASAVVPKVAQPSFWKLLIPKPLRRKPESPFLPHDDLDPKQLKAAKTKEWNPATFFIVIFLLIGSMSIQMIVLKKDFAAFARQTDVRIGLLRDVVDKIQKGQKVDVERALGTGDAEREEQWEEVLKEIERENAVLGKKRKQQQQQQQSEAIKTSPTTEAEPASDTKLPGQANFY</sequence>
<accession>A0AAE0NAE8</accession>
<keyword evidence="2" id="KW-1133">Transmembrane helix</keyword>
<dbReference type="Pfam" id="PF17254">
    <property type="entry name" value="DUF5321"/>
    <property type="match status" value="1"/>
</dbReference>
<evidence type="ECO:0000256" key="1">
    <source>
        <dbReference type="SAM" id="MobiDB-lite"/>
    </source>
</evidence>
<gene>
    <name evidence="3" type="ORF">B0H63DRAFT_496536</name>
</gene>
<protein>
    <submittedName>
        <fullName evidence="3">Uncharacterized protein</fullName>
    </submittedName>
</protein>
<name>A0AAE0NAE8_9PEZI</name>
<reference evidence="3" key="1">
    <citation type="journal article" date="2023" name="Mol. Phylogenet. Evol.">
        <title>Genome-scale phylogeny and comparative genomics of the fungal order Sordariales.</title>
        <authorList>
            <person name="Hensen N."/>
            <person name="Bonometti L."/>
            <person name="Westerberg I."/>
            <person name="Brannstrom I.O."/>
            <person name="Guillou S."/>
            <person name="Cros-Aarteil S."/>
            <person name="Calhoun S."/>
            <person name="Haridas S."/>
            <person name="Kuo A."/>
            <person name="Mondo S."/>
            <person name="Pangilinan J."/>
            <person name="Riley R."/>
            <person name="LaButti K."/>
            <person name="Andreopoulos B."/>
            <person name="Lipzen A."/>
            <person name="Chen C."/>
            <person name="Yan M."/>
            <person name="Daum C."/>
            <person name="Ng V."/>
            <person name="Clum A."/>
            <person name="Steindorff A."/>
            <person name="Ohm R.A."/>
            <person name="Martin F."/>
            <person name="Silar P."/>
            <person name="Natvig D.O."/>
            <person name="Lalanne C."/>
            <person name="Gautier V."/>
            <person name="Ament-Velasquez S.L."/>
            <person name="Kruys A."/>
            <person name="Hutchinson M.I."/>
            <person name="Powell A.J."/>
            <person name="Barry K."/>
            <person name="Miller A.N."/>
            <person name="Grigoriev I.V."/>
            <person name="Debuchy R."/>
            <person name="Gladieux P."/>
            <person name="Hiltunen Thoren M."/>
            <person name="Johannesson H."/>
        </authorList>
    </citation>
    <scope>NUCLEOTIDE SEQUENCE</scope>
    <source>
        <strain evidence="3">CBS 232.78</strain>
    </source>
</reference>
<keyword evidence="2" id="KW-0812">Transmembrane</keyword>
<keyword evidence="2" id="KW-0472">Membrane</keyword>
<organism evidence="3 4">
    <name type="scientific">Podospora didyma</name>
    <dbReference type="NCBI Taxonomy" id="330526"/>
    <lineage>
        <taxon>Eukaryota</taxon>
        <taxon>Fungi</taxon>
        <taxon>Dikarya</taxon>
        <taxon>Ascomycota</taxon>
        <taxon>Pezizomycotina</taxon>
        <taxon>Sordariomycetes</taxon>
        <taxon>Sordariomycetidae</taxon>
        <taxon>Sordariales</taxon>
        <taxon>Podosporaceae</taxon>
        <taxon>Podospora</taxon>
    </lineage>
</organism>
<dbReference type="EMBL" id="JAULSW010000007">
    <property type="protein sequence ID" value="KAK3375359.1"/>
    <property type="molecule type" value="Genomic_DNA"/>
</dbReference>
<comment type="caution">
    <text evidence="3">The sequence shown here is derived from an EMBL/GenBank/DDBJ whole genome shotgun (WGS) entry which is preliminary data.</text>
</comment>
<feature type="region of interest" description="Disordered" evidence="1">
    <location>
        <begin position="178"/>
        <end position="218"/>
    </location>
</feature>
<feature type="compositionally biased region" description="Polar residues" evidence="1">
    <location>
        <begin position="192"/>
        <end position="201"/>
    </location>
</feature>